<sequence>MSSPDVCRTAINFVFKNNGVIVGSQATYLYRHLTNEELVEQAKKYVGFVDKDVRSYALKPHADVIEHTMSGASKK</sequence>
<gene>
    <name evidence="1" type="ORF">H4R26_002844</name>
</gene>
<name>A0A9W8BK72_9FUNG</name>
<dbReference type="Proteomes" id="UP001150907">
    <property type="component" value="Unassembled WGS sequence"/>
</dbReference>
<proteinExistence type="predicted"/>
<protein>
    <submittedName>
        <fullName evidence="1">Uncharacterized protein</fullName>
    </submittedName>
</protein>
<evidence type="ECO:0000313" key="1">
    <source>
        <dbReference type="EMBL" id="KAJ2003830.1"/>
    </source>
</evidence>
<accession>A0A9W8BK72</accession>
<reference evidence="1" key="1">
    <citation type="submission" date="2022-07" db="EMBL/GenBank/DDBJ databases">
        <title>Phylogenomic reconstructions and comparative analyses of Kickxellomycotina fungi.</title>
        <authorList>
            <person name="Reynolds N.K."/>
            <person name="Stajich J.E."/>
            <person name="Barry K."/>
            <person name="Grigoriev I.V."/>
            <person name="Crous P."/>
            <person name="Smith M.E."/>
        </authorList>
    </citation>
    <scope>NUCLEOTIDE SEQUENCE</scope>
    <source>
        <strain evidence="1">IMI 214461</strain>
    </source>
</reference>
<comment type="caution">
    <text evidence="1">The sequence shown here is derived from an EMBL/GenBank/DDBJ whole genome shotgun (WGS) entry which is preliminary data.</text>
</comment>
<feature type="non-terminal residue" evidence="1">
    <location>
        <position position="75"/>
    </location>
</feature>
<dbReference type="AlphaFoldDB" id="A0A9W8BK72"/>
<evidence type="ECO:0000313" key="2">
    <source>
        <dbReference type="Proteomes" id="UP001150907"/>
    </source>
</evidence>
<dbReference type="EMBL" id="JANBQF010000193">
    <property type="protein sequence ID" value="KAJ2003830.1"/>
    <property type="molecule type" value="Genomic_DNA"/>
</dbReference>
<keyword evidence="2" id="KW-1185">Reference proteome</keyword>
<organism evidence="1 2">
    <name type="scientific">Coemansia thaxteri</name>
    <dbReference type="NCBI Taxonomy" id="2663907"/>
    <lineage>
        <taxon>Eukaryota</taxon>
        <taxon>Fungi</taxon>
        <taxon>Fungi incertae sedis</taxon>
        <taxon>Zoopagomycota</taxon>
        <taxon>Kickxellomycotina</taxon>
        <taxon>Kickxellomycetes</taxon>
        <taxon>Kickxellales</taxon>
        <taxon>Kickxellaceae</taxon>
        <taxon>Coemansia</taxon>
    </lineage>
</organism>